<dbReference type="InterPro" id="IPR022655">
    <property type="entry name" value="DUF1553"/>
</dbReference>
<evidence type="ECO:0000259" key="2">
    <source>
        <dbReference type="Pfam" id="PF07583"/>
    </source>
</evidence>
<feature type="domain" description="DUF1549" evidence="2">
    <location>
        <begin position="244"/>
        <end position="457"/>
    </location>
</feature>
<organism evidence="4">
    <name type="scientific">marine metagenome</name>
    <dbReference type="NCBI Taxonomy" id="408172"/>
    <lineage>
        <taxon>unclassified sequences</taxon>
        <taxon>metagenomes</taxon>
        <taxon>ecological metagenomes</taxon>
    </lineage>
</organism>
<protein>
    <recommendedName>
        <fullName evidence="5">BIG2 domain-containing protein</fullName>
    </recommendedName>
</protein>
<feature type="domain" description="BIG2" evidence="1">
    <location>
        <begin position="159"/>
        <end position="218"/>
    </location>
</feature>
<evidence type="ECO:0000259" key="3">
    <source>
        <dbReference type="Pfam" id="PF07587"/>
    </source>
</evidence>
<evidence type="ECO:0000313" key="4">
    <source>
        <dbReference type="EMBL" id="SVB02739.1"/>
    </source>
</evidence>
<gene>
    <name evidence="4" type="ORF">METZ01_LOCUS155593</name>
</gene>
<reference evidence="4" key="1">
    <citation type="submission" date="2018-05" db="EMBL/GenBank/DDBJ databases">
        <authorList>
            <person name="Lanie J.A."/>
            <person name="Ng W.-L."/>
            <person name="Kazmierczak K.M."/>
            <person name="Andrzejewski T.M."/>
            <person name="Davidsen T.M."/>
            <person name="Wayne K.J."/>
            <person name="Tettelin H."/>
            <person name="Glass J.I."/>
            <person name="Rusch D."/>
            <person name="Podicherti R."/>
            <person name="Tsui H.-C.T."/>
            <person name="Winkler M.E."/>
        </authorList>
    </citation>
    <scope>NUCLEOTIDE SEQUENCE</scope>
</reference>
<dbReference type="EMBL" id="UINC01026027">
    <property type="protein sequence ID" value="SVB02739.1"/>
    <property type="molecule type" value="Genomic_DNA"/>
</dbReference>
<feature type="domain" description="DUF1553" evidence="3">
    <location>
        <begin position="562"/>
        <end position="759"/>
    </location>
</feature>
<dbReference type="Pfam" id="PF07587">
    <property type="entry name" value="PSD1"/>
    <property type="match status" value="1"/>
</dbReference>
<dbReference type="Pfam" id="PF02368">
    <property type="entry name" value="Big_2"/>
    <property type="match status" value="1"/>
</dbReference>
<name>A0A382AMX0_9ZZZZ</name>
<accession>A0A382AMX0</accession>
<evidence type="ECO:0000259" key="1">
    <source>
        <dbReference type="Pfam" id="PF02368"/>
    </source>
</evidence>
<dbReference type="Gene3D" id="2.60.40.1080">
    <property type="match status" value="1"/>
</dbReference>
<evidence type="ECO:0008006" key="5">
    <source>
        <dbReference type="Google" id="ProtNLM"/>
    </source>
</evidence>
<dbReference type="Pfam" id="PF07583">
    <property type="entry name" value="PSCyt2"/>
    <property type="match status" value="1"/>
</dbReference>
<feature type="non-terminal residue" evidence="4">
    <location>
        <position position="1"/>
    </location>
</feature>
<dbReference type="AlphaFoldDB" id="A0A382AMX0"/>
<dbReference type="SUPFAM" id="SSF49373">
    <property type="entry name" value="Invasin/intimin cell-adhesion fragments"/>
    <property type="match status" value="1"/>
</dbReference>
<dbReference type="PANTHER" id="PTHR35889:SF3">
    <property type="entry name" value="F-BOX DOMAIN-CONTAINING PROTEIN"/>
    <property type="match status" value="1"/>
</dbReference>
<sequence length="766" mass="87578">VLASLVSALVAAQAEPLLKPSERFGDPASGAVPSFRKHVIPLLGVRGCNGRECHGSFAGKGDFQLSLFGYDFDKDHKEIVRDEDEIRIDKENPANSLLLLKPTMQEKHKGKLRFKKGSWEYQLLLSWVKNGAENDAQTTPEFDRLEVRPGLIEFTDSNQTRQLQVIVHWRGGTTEDVTELTRFRTNDESIAGVDENGLVSAASPGDTHIIAFYDNGVQPVAVYRPVSDRLEDDYPEISTRTKTDELVVAKLRKLGIIPSAQCTDEEFLRRVSLDLTGSLPLPQEIRSFLTNRSPLKRSKKIDELLKRPAYAAWWTTKLCDYTGNNPQTQSDPVFRTEMAQHWYEWIYHRIRTNEPYDRIAEGLIMATSRQKGESFMQFAKGMSQHYKKENPVPFHTRESMPYYWARRNVRQAEEKALSFAHAFLGVRIQCAQCHKHPFDQWTQQDFKKFQAFFEPIQYKANTPKGEKGGEGKNYQSLMKELEQFVGYDKEKKNNRKELRAEIKRRAQAGQAVPWQELYIANTKGKPSRKKPNNKKKRYIGRVITPSVLGGEDVHLTDYPDPRQPLMDWLRSGDNPYFARAFVNRVWHNYFGHGIVDPVDDMNLANPPSNGPLLDHLAGGFVESGYDMKWLHRTILNSDAYQRSWRPNETNRQDERNFSRMVMRRLPAEVVADAIMQATASNTRVTAMTKSPIDRTIGPDTLGRNNKKLTSLNYALSVFGKPDRTENCDCERSSDPTLLQAVFTRNDPSLISMINGSDRRAKGWIAE</sequence>
<proteinExistence type="predicted"/>
<dbReference type="InterPro" id="IPR003343">
    <property type="entry name" value="Big_2"/>
</dbReference>
<dbReference type="InterPro" id="IPR008964">
    <property type="entry name" value="Invasin/intimin_cell_adhesion"/>
</dbReference>
<feature type="non-terminal residue" evidence="4">
    <location>
        <position position="766"/>
    </location>
</feature>
<dbReference type="InterPro" id="IPR011444">
    <property type="entry name" value="DUF1549"/>
</dbReference>
<dbReference type="PANTHER" id="PTHR35889">
    <property type="entry name" value="CYCLOINULO-OLIGOSACCHARIDE FRUCTANOTRANSFERASE-RELATED"/>
    <property type="match status" value="1"/>
</dbReference>